<dbReference type="EMBL" id="BMAT01008133">
    <property type="protein sequence ID" value="GFR78561.1"/>
    <property type="molecule type" value="Genomic_DNA"/>
</dbReference>
<sequence>MFIHSLAGNKTQDKRERGMDSFKLNDPSASGKWTRSLRAPRRQNQTHLGNGLARRTRTLCAVLKFHDLRLRLRDTHHSAKSTSLGVAAVSQASYSLGAVGYLIN</sequence>
<keyword evidence="3" id="KW-1185">Reference proteome</keyword>
<reference evidence="2 3" key="1">
    <citation type="journal article" date="2021" name="Elife">
        <title>Chloroplast acquisition without the gene transfer in kleptoplastic sea slugs, Plakobranchus ocellatus.</title>
        <authorList>
            <person name="Maeda T."/>
            <person name="Takahashi S."/>
            <person name="Yoshida T."/>
            <person name="Shimamura S."/>
            <person name="Takaki Y."/>
            <person name="Nagai Y."/>
            <person name="Toyoda A."/>
            <person name="Suzuki Y."/>
            <person name="Arimoto A."/>
            <person name="Ishii H."/>
            <person name="Satoh N."/>
            <person name="Nishiyama T."/>
            <person name="Hasebe M."/>
            <person name="Maruyama T."/>
            <person name="Minagawa J."/>
            <person name="Obokata J."/>
            <person name="Shigenobu S."/>
        </authorList>
    </citation>
    <scope>NUCLEOTIDE SEQUENCE [LARGE SCALE GENOMIC DNA]</scope>
</reference>
<name>A0AAV4G1N0_9GAST</name>
<organism evidence="2 3">
    <name type="scientific">Elysia marginata</name>
    <dbReference type="NCBI Taxonomy" id="1093978"/>
    <lineage>
        <taxon>Eukaryota</taxon>
        <taxon>Metazoa</taxon>
        <taxon>Spiralia</taxon>
        <taxon>Lophotrochozoa</taxon>
        <taxon>Mollusca</taxon>
        <taxon>Gastropoda</taxon>
        <taxon>Heterobranchia</taxon>
        <taxon>Euthyneura</taxon>
        <taxon>Panpulmonata</taxon>
        <taxon>Sacoglossa</taxon>
        <taxon>Placobranchoidea</taxon>
        <taxon>Plakobranchidae</taxon>
        <taxon>Elysia</taxon>
    </lineage>
</organism>
<protein>
    <submittedName>
        <fullName evidence="2">Uncharacterized protein</fullName>
    </submittedName>
</protein>
<evidence type="ECO:0000313" key="2">
    <source>
        <dbReference type="EMBL" id="GFR78561.1"/>
    </source>
</evidence>
<evidence type="ECO:0000313" key="3">
    <source>
        <dbReference type="Proteomes" id="UP000762676"/>
    </source>
</evidence>
<feature type="region of interest" description="Disordered" evidence="1">
    <location>
        <begin position="1"/>
        <end position="50"/>
    </location>
</feature>
<proteinExistence type="predicted"/>
<accession>A0AAV4G1N0</accession>
<gene>
    <name evidence="2" type="ORF">ElyMa_003997500</name>
</gene>
<dbReference type="Proteomes" id="UP000762676">
    <property type="component" value="Unassembled WGS sequence"/>
</dbReference>
<comment type="caution">
    <text evidence="2">The sequence shown here is derived from an EMBL/GenBank/DDBJ whole genome shotgun (WGS) entry which is preliminary data.</text>
</comment>
<dbReference type="AlphaFoldDB" id="A0AAV4G1N0"/>
<evidence type="ECO:0000256" key="1">
    <source>
        <dbReference type="SAM" id="MobiDB-lite"/>
    </source>
</evidence>
<feature type="compositionally biased region" description="Basic and acidic residues" evidence="1">
    <location>
        <begin position="11"/>
        <end position="20"/>
    </location>
</feature>